<feature type="region of interest" description="Disordered" evidence="1">
    <location>
        <begin position="61"/>
        <end position="80"/>
    </location>
</feature>
<organism evidence="2">
    <name type="scientific">Alexandrium monilatum</name>
    <dbReference type="NCBI Taxonomy" id="311494"/>
    <lineage>
        <taxon>Eukaryota</taxon>
        <taxon>Sar</taxon>
        <taxon>Alveolata</taxon>
        <taxon>Dinophyceae</taxon>
        <taxon>Gonyaulacales</taxon>
        <taxon>Pyrocystaceae</taxon>
        <taxon>Alexandrium</taxon>
    </lineage>
</organism>
<proteinExistence type="predicted"/>
<sequence>MAQIGTTHAEVACNKAHVREMLESDAFMAEQEVMFLGKDPYVPRLVSASFKVPASARPILMSPAEQAEPMRPPPEVLREKKNPRDELFGKMELQMGFSTSLGGLQGLKGLDSKA</sequence>
<evidence type="ECO:0000313" key="2">
    <source>
        <dbReference type="EMBL" id="CAE4604361.1"/>
    </source>
</evidence>
<accession>A0A7S4R5S8</accession>
<evidence type="ECO:0000256" key="1">
    <source>
        <dbReference type="SAM" id="MobiDB-lite"/>
    </source>
</evidence>
<gene>
    <name evidence="2" type="ORF">AMON00008_LOCUS30628</name>
</gene>
<reference evidence="2" key="1">
    <citation type="submission" date="2021-01" db="EMBL/GenBank/DDBJ databases">
        <authorList>
            <person name="Corre E."/>
            <person name="Pelletier E."/>
            <person name="Niang G."/>
            <person name="Scheremetjew M."/>
            <person name="Finn R."/>
            <person name="Kale V."/>
            <person name="Holt S."/>
            <person name="Cochrane G."/>
            <person name="Meng A."/>
            <person name="Brown T."/>
            <person name="Cohen L."/>
        </authorList>
    </citation>
    <scope>NUCLEOTIDE SEQUENCE</scope>
    <source>
        <strain evidence="2">CCMP3105</strain>
    </source>
</reference>
<dbReference type="EMBL" id="HBNR01044024">
    <property type="protein sequence ID" value="CAE4604361.1"/>
    <property type="molecule type" value="Transcribed_RNA"/>
</dbReference>
<name>A0A7S4R5S8_9DINO</name>
<dbReference type="AlphaFoldDB" id="A0A7S4R5S8"/>
<protein>
    <submittedName>
        <fullName evidence="2">Uncharacterized protein</fullName>
    </submittedName>
</protein>